<dbReference type="PANTHER" id="PTHR47506:SF3">
    <property type="entry name" value="HTH-TYPE TRANSCRIPTIONAL REGULATOR LMRA"/>
    <property type="match status" value="1"/>
</dbReference>
<keyword evidence="1" id="KW-0805">Transcription regulation</keyword>
<dbReference type="GO" id="GO:0003677">
    <property type="term" value="F:DNA binding"/>
    <property type="evidence" value="ECO:0007669"/>
    <property type="project" value="UniProtKB-UniRule"/>
</dbReference>
<dbReference type="Pfam" id="PF21993">
    <property type="entry name" value="TetR_C_13_2"/>
    <property type="match status" value="1"/>
</dbReference>
<accession>A0A841D950</accession>
<feature type="domain" description="HTH tetR-type" evidence="5">
    <location>
        <begin position="5"/>
        <end position="65"/>
    </location>
</feature>
<evidence type="ECO:0000256" key="3">
    <source>
        <dbReference type="ARBA" id="ARBA00023163"/>
    </source>
</evidence>
<dbReference type="AlphaFoldDB" id="A0A841D950"/>
<organism evidence="6 7">
    <name type="scientific">Planomonospora venezuelensis</name>
    <dbReference type="NCBI Taxonomy" id="1999"/>
    <lineage>
        <taxon>Bacteria</taxon>
        <taxon>Bacillati</taxon>
        <taxon>Actinomycetota</taxon>
        <taxon>Actinomycetes</taxon>
        <taxon>Streptosporangiales</taxon>
        <taxon>Streptosporangiaceae</taxon>
        <taxon>Planomonospora</taxon>
    </lineage>
</organism>
<evidence type="ECO:0000313" key="6">
    <source>
        <dbReference type="EMBL" id="MBB5967152.1"/>
    </source>
</evidence>
<name>A0A841D950_PLAVE</name>
<dbReference type="Proteomes" id="UP000562352">
    <property type="component" value="Unassembled WGS sequence"/>
</dbReference>
<evidence type="ECO:0000259" key="5">
    <source>
        <dbReference type="PROSITE" id="PS50977"/>
    </source>
</evidence>
<gene>
    <name evidence="6" type="ORF">FHS22_006454</name>
</gene>
<keyword evidence="3" id="KW-0804">Transcription</keyword>
<dbReference type="InterPro" id="IPR001647">
    <property type="entry name" value="HTH_TetR"/>
</dbReference>
<keyword evidence="7" id="KW-1185">Reference proteome</keyword>
<dbReference type="PROSITE" id="PS50977">
    <property type="entry name" value="HTH_TETR_2"/>
    <property type="match status" value="1"/>
</dbReference>
<dbReference type="Pfam" id="PF00440">
    <property type="entry name" value="TetR_N"/>
    <property type="match status" value="1"/>
</dbReference>
<dbReference type="PANTHER" id="PTHR47506">
    <property type="entry name" value="TRANSCRIPTIONAL REGULATORY PROTEIN"/>
    <property type="match status" value="1"/>
</dbReference>
<dbReference type="SUPFAM" id="SSF46689">
    <property type="entry name" value="Homeodomain-like"/>
    <property type="match status" value="1"/>
</dbReference>
<dbReference type="Gene3D" id="1.10.357.10">
    <property type="entry name" value="Tetracycline Repressor, domain 2"/>
    <property type="match status" value="1"/>
</dbReference>
<keyword evidence="2 4" id="KW-0238">DNA-binding</keyword>
<dbReference type="RefSeq" id="WP_184947889.1">
    <property type="nucleotide sequence ID" value="NZ_BAAAWZ010000004.1"/>
</dbReference>
<dbReference type="SUPFAM" id="SSF48498">
    <property type="entry name" value="Tetracyclin repressor-like, C-terminal domain"/>
    <property type="match status" value="1"/>
</dbReference>
<proteinExistence type="predicted"/>
<evidence type="ECO:0000313" key="7">
    <source>
        <dbReference type="Proteomes" id="UP000562352"/>
    </source>
</evidence>
<dbReference type="PRINTS" id="PR00455">
    <property type="entry name" value="HTHTETR"/>
</dbReference>
<reference evidence="6 7" key="1">
    <citation type="submission" date="2020-08" db="EMBL/GenBank/DDBJ databases">
        <title>Genomic Encyclopedia of Type Strains, Phase III (KMG-III): the genomes of soil and plant-associated and newly described type strains.</title>
        <authorList>
            <person name="Whitman W."/>
        </authorList>
    </citation>
    <scope>NUCLEOTIDE SEQUENCE [LARGE SCALE GENOMIC DNA]</scope>
    <source>
        <strain evidence="6 7">CECT 3303</strain>
    </source>
</reference>
<protein>
    <submittedName>
        <fullName evidence="6">TetR/AcrR family transcriptional repressor of lmrAB and yxaGH operons</fullName>
    </submittedName>
</protein>
<feature type="DNA-binding region" description="H-T-H motif" evidence="4">
    <location>
        <begin position="28"/>
        <end position="47"/>
    </location>
</feature>
<dbReference type="InterPro" id="IPR054156">
    <property type="entry name" value="YxaF_TetR_C"/>
</dbReference>
<dbReference type="InterPro" id="IPR009057">
    <property type="entry name" value="Homeodomain-like_sf"/>
</dbReference>
<comment type="caution">
    <text evidence="6">The sequence shown here is derived from an EMBL/GenBank/DDBJ whole genome shotgun (WGS) entry which is preliminary data.</text>
</comment>
<sequence>MSAPAKHREAIVRAAATLFRQKGYTATGLNEILAASGAPKGSLYHYFPQGKTQIGQEVIRQAGRLVTRTLADLAAHESSPAALLRAYARMVAGWMAESGFRDGSPITTTLLELAPQEPGVTAAGHEAFTAWSAVLEDGLTAASVPPARARRLAGLAIAALEGSLVRARVEQDSRPVIETMDEVADLLDTAMSASGGQAKDAGKG</sequence>
<evidence type="ECO:0000256" key="2">
    <source>
        <dbReference type="ARBA" id="ARBA00023125"/>
    </source>
</evidence>
<evidence type="ECO:0000256" key="4">
    <source>
        <dbReference type="PROSITE-ProRule" id="PRU00335"/>
    </source>
</evidence>
<dbReference type="InterPro" id="IPR036271">
    <property type="entry name" value="Tet_transcr_reg_TetR-rel_C_sf"/>
</dbReference>
<dbReference type="EMBL" id="JACHJJ010000030">
    <property type="protein sequence ID" value="MBB5967152.1"/>
    <property type="molecule type" value="Genomic_DNA"/>
</dbReference>
<evidence type="ECO:0000256" key="1">
    <source>
        <dbReference type="ARBA" id="ARBA00023015"/>
    </source>
</evidence>